<feature type="transmembrane region" description="Helical" evidence="2">
    <location>
        <begin position="131"/>
        <end position="150"/>
    </location>
</feature>
<feature type="transmembrane region" description="Helical" evidence="2">
    <location>
        <begin position="296"/>
        <end position="315"/>
    </location>
</feature>
<keyword evidence="2" id="KW-0472">Membrane</keyword>
<accession>A0ABQ6MQD7</accession>
<keyword evidence="2" id="KW-1133">Transmembrane helix</keyword>
<protein>
    <submittedName>
        <fullName evidence="3">Uncharacterized protein</fullName>
    </submittedName>
</protein>
<name>A0ABQ6MQD7_9STRA</name>
<evidence type="ECO:0000313" key="3">
    <source>
        <dbReference type="EMBL" id="GMI30264.1"/>
    </source>
</evidence>
<gene>
    <name evidence="3" type="ORF">TeGR_g11749</name>
</gene>
<reference evidence="3 4" key="1">
    <citation type="journal article" date="2023" name="Commun. Biol.">
        <title>Genome analysis of Parmales, the sister group of diatoms, reveals the evolutionary specialization of diatoms from phago-mixotrophs to photoautotrophs.</title>
        <authorList>
            <person name="Ban H."/>
            <person name="Sato S."/>
            <person name="Yoshikawa S."/>
            <person name="Yamada K."/>
            <person name="Nakamura Y."/>
            <person name="Ichinomiya M."/>
            <person name="Sato N."/>
            <person name="Blanc-Mathieu R."/>
            <person name="Endo H."/>
            <person name="Kuwata A."/>
            <person name="Ogata H."/>
        </authorList>
    </citation>
    <scope>NUCLEOTIDE SEQUENCE [LARGE SCALE GENOMIC DNA]</scope>
</reference>
<dbReference type="EMBL" id="BRYB01001644">
    <property type="protein sequence ID" value="GMI30264.1"/>
    <property type="molecule type" value="Genomic_DNA"/>
</dbReference>
<comment type="caution">
    <text evidence="3">The sequence shown here is derived from an EMBL/GenBank/DDBJ whole genome shotgun (WGS) entry which is preliminary data.</text>
</comment>
<keyword evidence="4" id="KW-1185">Reference proteome</keyword>
<dbReference type="Proteomes" id="UP001165060">
    <property type="component" value="Unassembled WGS sequence"/>
</dbReference>
<feature type="region of interest" description="Disordered" evidence="1">
    <location>
        <begin position="1"/>
        <end position="63"/>
    </location>
</feature>
<evidence type="ECO:0000313" key="4">
    <source>
        <dbReference type="Proteomes" id="UP001165060"/>
    </source>
</evidence>
<feature type="region of interest" description="Disordered" evidence="1">
    <location>
        <begin position="477"/>
        <end position="497"/>
    </location>
</feature>
<keyword evidence="2" id="KW-0812">Transmembrane</keyword>
<feature type="compositionally biased region" description="Low complexity" evidence="1">
    <location>
        <begin position="35"/>
        <end position="46"/>
    </location>
</feature>
<sequence length="497" mass="54461">MSSAGAVRPPSGSYDVREKRSSNPPTHAPLGGRVLSRLSSRSSRSSWQDRTSTSPVDASPAKSASSAKKGKCVCVCHDESNDGIPSFCKGAASVWCPLHPSNPLLATNKYVLMFGNLGLPHFDRHRRHYQGLALGWTILAFFFTVFGALGNVNDKSLMRISFWAWGRTYSDLFRKDEEGNFAEVWIGLRGFSARNCLFIEETDEHPDPAFTDDLGGIRFNCTHDVYAWEDPESLFTPPQSEAQEAQEEYQDAAFGRCRQTCLGAWGGLTLSCITMCFAMIGSTNRMRFAADSPQQKILGCFPETLGAVTLFLSLIDMDARCLTPLVRKYSGDYQDFGTGMEYDKMNWLRGGGFWAYWAFCFSGCCIRALIHWLTPLPGMGVGAFTFRLPEMDGVVHGANIAGKLVIDGIRDTGIEVGEHVKTSTIDVLSSIGQAVSLSKTQAKKNRKLTATHIPVMTEGIKGAGGVLVRKLSLAPQPESNWASRPPSFEGSEGKLEV</sequence>
<organism evidence="3 4">
    <name type="scientific">Tetraparma gracilis</name>
    <dbReference type="NCBI Taxonomy" id="2962635"/>
    <lineage>
        <taxon>Eukaryota</taxon>
        <taxon>Sar</taxon>
        <taxon>Stramenopiles</taxon>
        <taxon>Ochrophyta</taxon>
        <taxon>Bolidophyceae</taxon>
        <taxon>Parmales</taxon>
        <taxon>Triparmaceae</taxon>
        <taxon>Tetraparma</taxon>
    </lineage>
</organism>
<feature type="transmembrane region" description="Helical" evidence="2">
    <location>
        <begin position="353"/>
        <end position="370"/>
    </location>
</feature>
<proteinExistence type="predicted"/>
<evidence type="ECO:0000256" key="1">
    <source>
        <dbReference type="SAM" id="MobiDB-lite"/>
    </source>
</evidence>
<feature type="transmembrane region" description="Helical" evidence="2">
    <location>
        <begin position="262"/>
        <end position="284"/>
    </location>
</feature>
<evidence type="ECO:0000256" key="2">
    <source>
        <dbReference type="SAM" id="Phobius"/>
    </source>
</evidence>